<keyword evidence="13 15" id="KW-0464">Manganese</keyword>
<evidence type="ECO:0000256" key="4">
    <source>
        <dbReference type="ARBA" id="ARBA00022679"/>
    </source>
</evidence>
<evidence type="ECO:0000313" key="18">
    <source>
        <dbReference type="Proteomes" id="UP001174909"/>
    </source>
</evidence>
<proteinExistence type="inferred from homology"/>
<dbReference type="EC" id="2.4.1.135" evidence="3 15"/>
<feature type="binding site" evidence="12">
    <location>
        <position position="308"/>
    </location>
    <ligand>
        <name>UDP-alpha-D-glucuronate</name>
        <dbReference type="ChEBI" id="CHEBI:58052"/>
    </ligand>
</feature>
<evidence type="ECO:0000256" key="3">
    <source>
        <dbReference type="ARBA" id="ARBA00012641"/>
    </source>
</evidence>
<feature type="coiled-coil region" evidence="16">
    <location>
        <begin position="202"/>
        <end position="236"/>
    </location>
</feature>
<evidence type="ECO:0000256" key="11">
    <source>
        <dbReference type="PIRSR" id="PIRSR605027-1"/>
    </source>
</evidence>
<evidence type="ECO:0000256" key="16">
    <source>
        <dbReference type="SAM" id="Coils"/>
    </source>
</evidence>
<dbReference type="GO" id="GO:0000139">
    <property type="term" value="C:Golgi membrane"/>
    <property type="evidence" value="ECO:0007669"/>
    <property type="project" value="UniProtKB-SubCell"/>
</dbReference>
<feature type="binding site" evidence="12">
    <location>
        <begin position="428"/>
        <end position="430"/>
    </location>
    <ligand>
        <name>UDP-alpha-D-glucuronate</name>
        <dbReference type="ChEBI" id="CHEBI:58052"/>
    </ligand>
</feature>
<feature type="binding site" evidence="12">
    <location>
        <position position="313"/>
    </location>
    <ligand>
        <name>UDP-alpha-D-glucuronate</name>
        <dbReference type="ChEBI" id="CHEBI:58052"/>
    </ligand>
</feature>
<evidence type="ECO:0000256" key="2">
    <source>
        <dbReference type="ARBA" id="ARBA00007706"/>
    </source>
</evidence>
<comment type="subcellular location">
    <subcellularLocation>
        <location evidence="15">Golgi apparatus membrane</location>
        <topology evidence="15">Single-pass type II membrane protein</topology>
    </subcellularLocation>
    <subcellularLocation>
        <location evidence="1">Membrane</location>
        <topology evidence="1">Single-pass type II membrane protein</topology>
    </subcellularLocation>
</comment>
<evidence type="ECO:0000256" key="7">
    <source>
        <dbReference type="ARBA" id="ARBA00022989"/>
    </source>
</evidence>
<dbReference type="GO" id="GO:0046872">
    <property type="term" value="F:metal ion binding"/>
    <property type="evidence" value="ECO:0007669"/>
    <property type="project" value="UniProtKB-KW"/>
</dbReference>
<dbReference type="GO" id="GO:0050650">
    <property type="term" value="P:chondroitin sulfate proteoglycan biosynthetic process"/>
    <property type="evidence" value="ECO:0007669"/>
    <property type="project" value="TreeGrafter"/>
</dbReference>
<dbReference type="Gene3D" id="3.90.550.10">
    <property type="entry name" value="Spore Coat Polysaccharide Biosynthesis Protein SpsA, Chain A"/>
    <property type="match status" value="2"/>
</dbReference>
<comment type="caution">
    <text evidence="17">The sequence shown here is derived from an EMBL/GenBank/DDBJ whole genome shotgun (WGS) entry which is preliminary data.</text>
</comment>
<evidence type="ECO:0000256" key="1">
    <source>
        <dbReference type="ARBA" id="ARBA00004606"/>
    </source>
</evidence>
<dbReference type="EMBL" id="CASHTH010002427">
    <property type="protein sequence ID" value="CAI8029693.1"/>
    <property type="molecule type" value="Genomic_DNA"/>
</dbReference>
<evidence type="ECO:0000256" key="6">
    <source>
        <dbReference type="ARBA" id="ARBA00022968"/>
    </source>
</evidence>
<evidence type="ECO:0000256" key="5">
    <source>
        <dbReference type="ARBA" id="ARBA00022692"/>
    </source>
</evidence>
<comment type="catalytic activity">
    <reaction evidence="10 15">
        <text>3-O-(beta-D-galactosyl-(1-&gt;3)-beta-D-galactosyl-(1-&gt;4)-beta-D-xylosyl)-L-seryl-[protein] + UDP-alpha-D-glucuronate = 3-O-(beta-D-GlcA-(1-&gt;3)-beta-D-Gal-(1-&gt;3)-beta-D-Gal-(1-&gt;4)-beta-D-Xyl)-L-seryl-[protein] + UDP + H(+)</text>
        <dbReference type="Rhea" id="RHEA:24168"/>
        <dbReference type="Rhea" id="RHEA-COMP:12571"/>
        <dbReference type="Rhea" id="RHEA-COMP:12573"/>
        <dbReference type="ChEBI" id="CHEBI:15378"/>
        <dbReference type="ChEBI" id="CHEBI:58052"/>
        <dbReference type="ChEBI" id="CHEBI:58223"/>
        <dbReference type="ChEBI" id="CHEBI:132090"/>
        <dbReference type="ChEBI" id="CHEBI:132093"/>
        <dbReference type="EC" id="2.4.1.135"/>
    </reaction>
</comment>
<keyword evidence="6 15" id="KW-0735">Signal-anchor</keyword>
<keyword evidence="8 15" id="KW-0472">Membrane</keyword>
<dbReference type="PANTHER" id="PTHR10896:SF65">
    <property type="entry name" value="GALACTOSYLGALACTOSYLXYLOSYLPROTEIN 3-BETA-GLUCURONOSYLTRANSFERASE 3"/>
    <property type="match status" value="1"/>
</dbReference>
<name>A0AA35WQ46_GEOBA</name>
<keyword evidence="4 15" id="KW-0808">Transferase</keyword>
<protein>
    <recommendedName>
        <fullName evidence="3 15">Galactosylgalactosylxylosylprotein 3-beta-glucuronosyltransferase</fullName>
        <ecNumber evidence="3 15">2.4.1.135</ecNumber>
    </recommendedName>
</protein>
<keyword evidence="18" id="KW-1185">Reference proteome</keyword>
<dbReference type="InterPro" id="IPR005027">
    <property type="entry name" value="Glyco_trans_43"/>
</dbReference>
<sequence length="455" mass="50970">MFLSLSAESCCSCLVRRRLRAVMVVRCWSSLSLMCVASSLRGTTTLHPNSFISQATGSSGHTLRCCSIPTAPHCPPHNHLDKARGTWDTLVRVSRSPAVYSHRHRDSSLAVGLRDRDREEEDRTCCFCHAPAQNKVGGTNRHLSGFLSGLVRGASDGSMPARRTVLRLLLLFLVAAAVNLAVIFYLGVPESSAGSEKYVQRIQQQSELISSLSRNISRLQRRLEQLQKGAGDDKQEDDELAWIYMITPTYARWTQKADLTRLAQTLMQVPRLHWIVVEDSERKTELVTEFLTEADGSFEDHSFERPDRGIEQRNKALELLRRKAADGTLVGGARGVVYFGDDDNTYDIAIFEEMRKTKKVSVWLVGISGGVRFEGFAVNLQLLLDHPEARIDPNAPRGHLETSLLENLVTQDQLEPLGDDCTKVLVWHTRTEVPNMKHEKRLIESGNPSDPNIET</sequence>
<dbReference type="PANTHER" id="PTHR10896">
    <property type="entry name" value="GALACTOSYLGALACTOSYLXYLOSYLPROTEIN 3-BETA-GLUCURONOSYLTRANSFERASE BETA-1,3-GLUCURONYLTRANSFERASE"/>
    <property type="match status" value="1"/>
</dbReference>
<gene>
    <name evidence="17" type="ORF">GBAR_LOCUS16844</name>
</gene>
<evidence type="ECO:0000256" key="10">
    <source>
        <dbReference type="ARBA" id="ARBA00047979"/>
    </source>
</evidence>
<organism evidence="17 18">
    <name type="scientific">Geodia barretti</name>
    <name type="common">Barrett's horny sponge</name>
    <dbReference type="NCBI Taxonomy" id="519541"/>
    <lineage>
        <taxon>Eukaryota</taxon>
        <taxon>Metazoa</taxon>
        <taxon>Porifera</taxon>
        <taxon>Demospongiae</taxon>
        <taxon>Heteroscleromorpha</taxon>
        <taxon>Tetractinellida</taxon>
        <taxon>Astrophorina</taxon>
        <taxon>Geodiidae</taxon>
        <taxon>Geodia</taxon>
    </lineage>
</organism>
<feature type="binding site" evidence="12">
    <location>
        <begin position="341"/>
        <end position="343"/>
    </location>
    <ligand>
        <name>UDP-alpha-D-glucuronate</name>
        <dbReference type="ChEBI" id="CHEBI:58052"/>
    </ligand>
</feature>
<comment type="similarity">
    <text evidence="2 15">Belongs to the glycosyltransferase 43 family.</text>
</comment>
<evidence type="ECO:0000313" key="17">
    <source>
        <dbReference type="EMBL" id="CAI8029693.1"/>
    </source>
</evidence>
<dbReference type="Pfam" id="PF03360">
    <property type="entry name" value="Glyco_transf_43"/>
    <property type="match status" value="1"/>
</dbReference>
<keyword evidence="13 15" id="KW-0479">Metal-binding</keyword>
<reference evidence="17" key="1">
    <citation type="submission" date="2023-03" db="EMBL/GenBank/DDBJ databases">
        <authorList>
            <person name="Steffen K."/>
            <person name="Cardenas P."/>
        </authorList>
    </citation>
    <scope>NUCLEOTIDE SEQUENCE</scope>
</reference>
<keyword evidence="7 15" id="KW-1133">Transmembrane helix</keyword>
<feature type="binding site" evidence="13">
    <location>
        <position position="343"/>
    </location>
    <ligand>
        <name>Mn(2+)</name>
        <dbReference type="ChEBI" id="CHEBI:29035"/>
    </ligand>
</feature>
<evidence type="ECO:0000256" key="9">
    <source>
        <dbReference type="ARBA" id="ARBA00023180"/>
    </source>
</evidence>
<dbReference type="AlphaFoldDB" id="A0AA35WQ46"/>
<dbReference type="GO" id="GO:0015018">
    <property type="term" value="F:galactosylgalactosylxylosylprotein 3-beta-glucuronosyltransferase activity"/>
    <property type="evidence" value="ECO:0007669"/>
    <property type="project" value="UniProtKB-UniRule"/>
</dbReference>
<evidence type="ECO:0000256" key="13">
    <source>
        <dbReference type="PIRSR" id="PIRSR605027-3"/>
    </source>
</evidence>
<dbReference type="SUPFAM" id="SSF53448">
    <property type="entry name" value="Nucleotide-diphospho-sugar transferases"/>
    <property type="match status" value="1"/>
</dbReference>
<dbReference type="CDD" id="cd00218">
    <property type="entry name" value="GlcAT-I"/>
    <property type="match status" value="1"/>
</dbReference>
<evidence type="ECO:0000256" key="8">
    <source>
        <dbReference type="ARBA" id="ARBA00023136"/>
    </source>
</evidence>
<dbReference type="Proteomes" id="UP001174909">
    <property type="component" value="Unassembled WGS sequence"/>
</dbReference>
<keyword evidence="5 15" id="KW-0812">Transmembrane</keyword>
<accession>A0AA35WQ46</accession>
<keyword evidence="15" id="KW-0333">Golgi apparatus</keyword>
<feature type="site" description="Interaction with galactose moiety of substrate glycoprotein" evidence="14">
    <location>
        <position position="374"/>
    </location>
</feature>
<dbReference type="InterPro" id="IPR029044">
    <property type="entry name" value="Nucleotide-diphossugar_trans"/>
</dbReference>
<comment type="pathway">
    <text evidence="15">Protein modification; protein glycosylation.</text>
</comment>
<keyword evidence="9" id="KW-0325">Glycoprotein</keyword>
<evidence type="ECO:0000256" key="14">
    <source>
        <dbReference type="PIRSR" id="PIRSR605027-4"/>
    </source>
</evidence>
<evidence type="ECO:0000256" key="15">
    <source>
        <dbReference type="RuleBase" id="RU363127"/>
    </source>
</evidence>
<feature type="transmembrane region" description="Helical" evidence="15">
    <location>
        <begin position="168"/>
        <end position="188"/>
    </location>
</feature>
<keyword evidence="16" id="KW-0175">Coiled coil</keyword>
<feature type="binding site" evidence="12">
    <location>
        <position position="279"/>
    </location>
    <ligand>
        <name>UDP-alpha-D-glucuronate</name>
        <dbReference type="ChEBI" id="CHEBI:58052"/>
    </ligand>
</feature>
<feature type="binding site" evidence="12">
    <location>
        <begin position="248"/>
        <end position="250"/>
    </location>
    <ligand>
        <name>UDP-alpha-D-glucuronate</name>
        <dbReference type="ChEBI" id="CHEBI:58052"/>
    </ligand>
</feature>
<dbReference type="GO" id="GO:0005975">
    <property type="term" value="P:carbohydrate metabolic process"/>
    <property type="evidence" value="ECO:0007669"/>
    <property type="project" value="TreeGrafter"/>
</dbReference>
<comment type="cofactor">
    <cofactor evidence="13 15">
        <name>Mn(2+)</name>
        <dbReference type="ChEBI" id="CHEBI:29035"/>
    </cofactor>
</comment>
<evidence type="ECO:0000256" key="12">
    <source>
        <dbReference type="PIRSR" id="PIRSR605027-2"/>
    </source>
</evidence>
<feature type="active site" description="Proton donor/acceptor" evidence="11">
    <location>
        <position position="401"/>
    </location>
</feature>